<accession>A0AAD9QS05</accession>
<keyword evidence="3" id="KW-1185">Reference proteome</keyword>
<comment type="caution">
    <text evidence="2">The sequence shown here is derived from an EMBL/GenBank/DDBJ whole genome shotgun (WGS) entry which is preliminary data.</text>
</comment>
<protein>
    <submittedName>
        <fullName evidence="2">Carbohydrate sulfotransferase 3</fullName>
    </submittedName>
</protein>
<dbReference type="GO" id="GO:0006044">
    <property type="term" value="P:N-acetylglucosamine metabolic process"/>
    <property type="evidence" value="ECO:0007669"/>
    <property type="project" value="TreeGrafter"/>
</dbReference>
<dbReference type="PANTHER" id="PTHR10704">
    <property type="entry name" value="CARBOHYDRATE SULFOTRANSFERASE"/>
    <property type="match status" value="1"/>
</dbReference>
<dbReference type="SUPFAM" id="SSF52540">
    <property type="entry name" value="P-loop containing nucleoside triphosphate hydrolases"/>
    <property type="match status" value="1"/>
</dbReference>
<dbReference type="InterPro" id="IPR027417">
    <property type="entry name" value="P-loop_NTPase"/>
</dbReference>
<evidence type="ECO:0000259" key="1">
    <source>
        <dbReference type="Pfam" id="PF00685"/>
    </source>
</evidence>
<dbReference type="AlphaFoldDB" id="A0AAD9QS05"/>
<evidence type="ECO:0000313" key="3">
    <source>
        <dbReference type="Proteomes" id="UP001249851"/>
    </source>
</evidence>
<name>A0AAD9QS05_ACRCE</name>
<feature type="domain" description="Sulfotransferase" evidence="1">
    <location>
        <begin position="71"/>
        <end position="330"/>
    </location>
</feature>
<proteinExistence type="predicted"/>
<reference evidence="2" key="2">
    <citation type="journal article" date="2023" name="Science">
        <title>Genomic signatures of disease resistance in endangered staghorn corals.</title>
        <authorList>
            <person name="Vollmer S.V."/>
            <person name="Selwyn J.D."/>
            <person name="Despard B.A."/>
            <person name="Roesel C.L."/>
        </authorList>
    </citation>
    <scope>NUCLEOTIDE SEQUENCE</scope>
    <source>
        <strain evidence="2">K2</strain>
    </source>
</reference>
<dbReference type="PANTHER" id="PTHR10704:SF44">
    <property type="entry name" value="LD35051P-RELATED"/>
    <property type="match status" value="1"/>
</dbReference>
<organism evidence="2 3">
    <name type="scientific">Acropora cervicornis</name>
    <name type="common">Staghorn coral</name>
    <dbReference type="NCBI Taxonomy" id="6130"/>
    <lineage>
        <taxon>Eukaryota</taxon>
        <taxon>Metazoa</taxon>
        <taxon>Cnidaria</taxon>
        <taxon>Anthozoa</taxon>
        <taxon>Hexacorallia</taxon>
        <taxon>Scleractinia</taxon>
        <taxon>Astrocoeniina</taxon>
        <taxon>Acroporidae</taxon>
        <taxon>Acropora</taxon>
    </lineage>
</organism>
<dbReference type="Pfam" id="PF00685">
    <property type="entry name" value="Sulfotransfer_1"/>
    <property type="match status" value="1"/>
</dbReference>
<dbReference type="Proteomes" id="UP001249851">
    <property type="component" value="Unassembled WGS sequence"/>
</dbReference>
<gene>
    <name evidence="2" type="ORF">P5673_010005</name>
</gene>
<dbReference type="Gene3D" id="3.40.50.300">
    <property type="entry name" value="P-loop containing nucleotide triphosphate hydrolases"/>
    <property type="match status" value="1"/>
</dbReference>
<dbReference type="EMBL" id="JARQWQ010000017">
    <property type="protein sequence ID" value="KAK2566482.1"/>
    <property type="molecule type" value="Genomic_DNA"/>
</dbReference>
<dbReference type="InterPro" id="IPR051135">
    <property type="entry name" value="Gal/GlcNAc/GalNAc_ST"/>
</dbReference>
<reference evidence="2" key="1">
    <citation type="journal article" date="2023" name="G3 (Bethesda)">
        <title>Whole genome assembly and annotation of the endangered Caribbean coral Acropora cervicornis.</title>
        <authorList>
            <person name="Selwyn J.D."/>
            <person name="Vollmer S.V."/>
        </authorList>
    </citation>
    <scope>NUCLEOTIDE SEQUENCE</scope>
    <source>
        <strain evidence="2">K2</strain>
    </source>
</reference>
<evidence type="ECO:0000313" key="2">
    <source>
        <dbReference type="EMBL" id="KAK2566482.1"/>
    </source>
</evidence>
<dbReference type="InterPro" id="IPR000863">
    <property type="entry name" value="Sulfotransferase_dom"/>
</dbReference>
<sequence length="421" mass="48514">MVFRRFKCRSLVLVASAFVGICLLSMTTKPKENRDLRVETALRNLDSFKLELDAAPTIPNNLENHSEMKRRNVIIMSHGRSGSSLMGDIFNHHPSVFYMYEPLQTPERVEKKGAKDGVLNVSYDELVQLFLEGVFRCKFDHPEMLSDIERYYRKPGHPRVSHAIASPPLCPYTLTDPRWEPALCYPMTSESLGSVCKNNYNLTVIKVLISRVPENSINTILSTCDFLGDVDCNVVFLVRDPRAVIPSSRQIGFIRGYKDDSSKNSVRAYSYQQCKQLEDNLEFIRKLPYSLRKRIRLQRYEDLARDPLKELSGLYEFAGLPVLQSVRTWLNETTHLSRRNCTEMDGVAVTCTKDDAWAAVNRWRWMVNPHDIDIIEHYCGHVMQLLGYKAVQRSHELLVDVKTALFSDEFDAKHWLLSQTN</sequence>
<dbReference type="GO" id="GO:0001517">
    <property type="term" value="F:N-acetylglucosamine 6-O-sulfotransferase activity"/>
    <property type="evidence" value="ECO:0007669"/>
    <property type="project" value="TreeGrafter"/>
</dbReference>
<dbReference type="GO" id="GO:0006790">
    <property type="term" value="P:sulfur compound metabolic process"/>
    <property type="evidence" value="ECO:0007669"/>
    <property type="project" value="TreeGrafter"/>
</dbReference>